<dbReference type="InterPro" id="IPR003410">
    <property type="entry name" value="HYR_dom"/>
</dbReference>
<feature type="non-terminal residue" evidence="3">
    <location>
        <position position="1"/>
    </location>
</feature>
<dbReference type="Gene3D" id="2.60.40.10">
    <property type="entry name" value="Immunoglobulins"/>
    <property type="match status" value="2"/>
</dbReference>
<evidence type="ECO:0000259" key="2">
    <source>
        <dbReference type="PROSITE" id="PS50825"/>
    </source>
</evidence>
<dbReference type="PANTHER" id="PTHR46343">
    <property type="entry name" value="HYR DOMAIN-CONTAINING PROTEIN"/>
    <property type="match status" value="1"/>
</dbReference>
<name>A0ABU5EQB9_9FLAO</name>
<gene>
    <name evidence="3" type="ORF">SNF14_14505</name>
</gene>
<dbReference type="EMBL" id="JAXDAE010000041">
    <property type="protein sequence ID" value="MDY2588552.1"/>
    <property type="molecule type" value="Genomic_DNA"/>
</dbReference>
<dbReference type="Proteomes" id="UP001285855">
    <property type="component" value="Unassembled WGS sequence"/>
</dbReference>
<dbReference type="PROSITE" id="PS50825">
    <property type="entry name" value="HYR"/>
    <property type="match status" value="1"/>
</dbReference>
<keyword evidence="4" id="KW-1185">Reference proteome</keyword>
<reference evidence="3 4" key="1">
    <citation type="submission" date="2023-11" db="EMBL/GenBank/DDBJ databases">
        <title>Winogradskyella pelagius sp. nov., isolated from coastal sediment.</title>
        <authorList>
            <person name="Li F."/>
        </authorList>
    </citation>
    <scope>NUCLEOTIDE SEQUENCE [LARGE SCALE GENOMIC DNA]</scope>
    <source>
        <strain evidence="3 4">KCTC 23502</strain>
    </source>
</reference>
<accession>A0ABU5EQB9</accession>
<keyword evidence="1" id="KW-0677">Repeat</keyword>
<dbReference type="InterPro" id="IPR057078">
    <property type="entry name" value="HYR-4C"/>
</dbReference>
<evidence type="ECO:0000313" key="3">
    <source>
        <dbReference type="EMBL" id="MDY2588552.1"/>
    </source>
</evidence>
<evidence type="ECO:0000313" key="4">
    <source>
        <dbReference type="Proteomes" id="UP001285855"/>
    </source>
</evidence>
<organism evidence="3 4">
    <name type="scientific">Winogradskyella aquimaris</name>
    <dbReference type="NCBI Taxonomy" id="864074"/>
    <lineage>
        <taxon>Bacteria</taxon>
        <taxon>Pseudomonadati</taxon>
        <taxon>Bacteroidota</taxon>
        <taxon>Flavobacteriia</taxon>
        <taxon>Flavobacteriales</taxon>
        <taxon>Flavobacteriaceae</taxon>
        <taxon>Winogradskyella</taxon>
    </lineage>
</organism>
<comment type="caution">
    <text evidence="3">The sequence shown here is derived from an EMBL/GenBank/DDBJ whole genome shotgun (WGS) entry which is preliminary data.</text>
</comment>
<sequence length="314" mass="32338">RTWTATDACGNETVHTQTITVQDTVAPILTLPADITIECTEDESSINTGIATASDNCGTVTVTESDVETAACGNTKTIVRTWTATDACGNSVSAEQTITLVDTTPPTIDNTNTDDIVIQCGVTPDGTLEAWLTNNAGATANDTCGTVTWSNDYGSNTDVNCANGAVTVTFTATDDCGNSSTTTATYSIIDTVDPVLTIPADITLECTESTDPSNTGNATATDDCALPNVTFSDTEVTDCGDTKTITRTWTATDACGNSVSADQTITVIDTTAPSFNEALPADATVECDAVPTAETLTASDNCGTATVTFNETTT</sequence>
<feature type="non-terminal residue" evidence="3">
    <location>
        <position position="314"/>
    </location>
</feature>
<proteinExistence type="predicted"/>
<dbReference type="InterPro" id="IPR043555">
    <property type="entry name" value="SRPX-like"/>
</dbReference>
<feature type="domain" description="HYR" evidence="2">
    <location>
        <begin position="101"/>
        <end position="190"/>
    </location>
</feature>
<evidence type="ECO:0000256" key="1">
    <source>
        <dbReference type="ARBA" id="ARBA00022737"/>
    </source>
</evidence>
<dbReference type="InterPro" id="IPR013783">
    <property type="entry name" value="Ig-like_fold"/>
</dbReference>
<protein>
    <recommendedName>
        <fullName evidence="2">HYR domain-containing protein</fullName>
    </recommendedName>
</protein>
<dbReference type="Pfam" id="PF23237">
    <property type="entry name" value="HYR_4C"/>
    <property type="match status" value="1"/>
</dbReference>
<dbReference type="PANTHER" id="PTHR46343:SF2">
    <property type="entry name" value="SUSHI_VON WILLEBRAND FACTOR TYPE A_EGF_PENTRAXIN DOMAIN-CONTAINING 1"/>
    <property type="match status" value="1"/>
</dbReference>